<evidence type="ECO:0000313" key="3">
    <source>
        <dbReference type="EMBL" id="MFI1462379.1"/>
    </source>
</evidence>
<dbReference type="PROSITE" id="PS51502">
    <property type="entry name" value="S_R_A_B_BARREL"/>
    <property type="match status" value="1"/>
</dbReference>
<gene>
    <name evidence="3" type="ORF">ACH4WX_16810</name>
</gene>
<dbReference type="SMART" id="SM00886">
    <property type="entry name" value="Dabb"/>
    <property type="match status" value="1"/>
</dbReference>
<feature type="domain" description="Stress-response A/B barrel" evidence="2">
    <location>
        <begin position="110"/>
        <end position="205"/>
    </location>
</feature>
<proteinExistence type="predicted"/>
<dbReference type="Pfam" id="PF07876">
    <property type="entry name" value="Dabb"/>
    <property type="match status" value="1"/>
</dbReference>
<dbReference type="Proteomes" id="UP001611263">
    <property type="component" value="Unassembled WGS sequence"/>
</dbReference>
<evidence type="ECO:0000259" key="2">
    <source>
        <dbReference type="PROSITE" id="PS51502"/>
    </source>
</evidence>
<organism evidence="3 4">
    <name type="scientific">Nocardia carnea</name>
    <dbReference type="NCBI Taxonomy" id="37328"/>
    <lineage>
        <taxon>Bacteria</taxon>
        <taxon>Bacillati</taxon>
        <taxon>Actinomycetota</taxon>
        <taxon>Actinomycetes</taxon>
        <taxon>Mycobacteriales</taxon>
        <taxon>Nocardiaceae</taxon>
        <taxon>Nocardia</taxon>
    </lineage>
</organism>
<dbReference type="Gene3D" id="3.30.70.100">
    <property type="match status" value="1"/>
</dbReference>
<comment type="caution">
    <text evidence="3">The sequence shown here is derived from an EMBL/GenBank/DDBJ whole genome shotgun (WGS) entry which is preliminary data.</text>
</comment>
<feature type="region of interest" description="Disordered" evidence="1">
    <location>
        <begin position="82"/>
        <end position="106"/>
    </location>
</feature>
<sequence>MYKVTSLLRLTDPADAMTTEVTVKRLTAAAEAAGVRRPLVAPTLPGVRNGGDLLAHFRFASKSEWLSRREAIDEAMSGPAIDHIDSAEYPGGRTGDGRSGRRNDASPSTVYRTLLLRVDDAAAPAEIARFEHATLQMPRLIPAIRAWQLSRVESATGTSQWTHVWEQEFADIDGLLGPYMNHPVHWALVDQWFDPECPNQIVKDRICHSFCAIPAPVIDPAPEHTPTTVEDVRISGAGRPGR</sequence>
<accession>A0ABW7TS21</accession>
<evidence type="ECO:0000256" key="1">
    <source>
        <dbReference type="SAM" id="MobiDB-lite"/>
    </source>
</evidence>
<dbReference type="GeneID" id="93505791"/>
<feature type="compositionally biased region" description="Basic and acidic residues" evidence="1">
    <location>
        <begin position="95"/>
        <end position="104"/>
    </location>
</feature>
<protein>
    <submittedName>
        <fullName evidence="3">Dabb family protein</fullName>
    </submittedName>
</protein>
<dbReference type="InterPro" id="IPR013097">
    <property type="entry name" value="Dabb"/>
</dbReference>
<name>A0ABW7TS21_9NOCA</name>
<dbReference type="RefSeq" id="WP_081595600.1">
    <property type="nucleotide sequence ID" value="NZ_JBIRUQ010000003.1"/>
</dbReference>
<dbReference type="EMBL" id="JBIRUQ010000003">
    <property type="protein sequence ID" value="MFI1462379.1"/>
    <property type="molecule type" value="Genomic_DNA"/>
</dbReference>
<reference evidence="3 4" key="1">
    <citation type="submission" date="2024-10" db="EMBL/GenBank/DDBJ databases">
        <title>The Natural Products Discovery Center: Release of the First 8490 Sequenced Strains for Exploring Actinobacteria Biosynthetic Diversity.</title>
        <authorList>
            <person name="Kalkreuter E."/>
            <person name="Kautsar S.A."/>
            <person name="Yang D."/>
            <person name="Bader C.D."/>
            <person name="Teijaro C.N."/>
            <person name="Fluegel L."/>
            <person name="Davis C.M."/>
            <person name="Simpson J.R."/>
            <person name="Lauterbach L."/>
            <person name="Steele A.D."/>
            <person name="Gui C."/>
            <person name="Meng S."/>
            <person name="Li G."/>
            <person name="Viehrig K."/>
            <person name="Ye F."/>
            <person name="Su P."/>
            <person name="Kiefer A.F."/>
            <person name="Nichols A."/>
            <person name="Cepeda A.J."/>
            <person name="Yan W."/>
            <person name="Fan B."/>
            <person name="Jiang Y."/>
            <person name="Adhikari A."/>
            <person name="Zheng C.-J."/>
            <person name="Schuster L."/>
            <person name="Cowan T.M."/>
            <person name="Smanski M.J."/>
            <person name="Chevrette M.G."/>
            <person name="De Carvalho L.P.S."/>
            <person name="Shen B."/>
        </authorList>
    </citation>
    <scope>NUCLEOTIDE SEQUENCE [LARGE SCALE GENOMIC DNA]</scope>
    <source>
        <strain evidence="3 4">NPDC020568</strain>
    </source>
</reference>
<dbReference type="InterPro" id="IPR011008">
    <property type="entry name" value="Dimeric_a/b-barrel"/>
</dbReference>
<dbReference type="SUPFAM" id="SSF54909">
    <property type="entry name" value="Dimeric alpha+beta barrel"/>
    <property type="match status" value="1"/>
</dbReference>
<keyword evidence="4" id="KW-1185">Reference proteome</keyword>
<evidence type="ECO:0000313" key="4">
    <source>
        <dbReference type="Proteomes" id="UP001611263"/>
    </source>
</evidence>